<evidence type="ECO:0000256" key="1">
    <source>
        <dbReference type="SAM" id="MobiDB-lite"/>
    </source>
</evidence>
<dbReference type="UCSC" id="C39B10.4">
    <property type="organism name" value="c. elegans"/>
</dbReference>
<keyword evidence="3" id="KW-1185">Reference proteome</keyword>
<name>Q18519_CAEEL</name>
<proteinExistence type="predicted"/>
<reference evidence="2 3" key="1">
    <citation type="journal article" date="1998" name="Science">
        <title>Genome sequence of the nematode C. elegans: a platform for investigating biology.</title>
        <authorList>
            <consortium name="The C. elegans sequencing consortium"/>
            <person name="Sulson J.E."/>
            <person name="Waterston R."/>
        </authorList>
    </citation>
    <scope>NUCLEOTIDE SEQUENCE [LARGE SCALE GENOMIC DNA]</scope>
    <source>
        <strain evidence="2 3">Bristol N2</strain>
    </source>
</reference>
<dbReference type="InParanoid" id="Q18519"/>
<evidence type="ECO:0000313" key="3">
    <source>
        <dbReference type="Proteomes" id="UP000001940"/>
    </source>
</evidence>
<dbReference type="Proteomes" id="UP000001940">
    <property type="component" value="Chromosome X"/>
</dbReference>
<evidence type="ECO:0000313" key="4">
    <source>
        <dbReference type="WormBase" id="C39B10.4"/>
    </source>
</evidence>
<dbReference type="WormBase" id="C39B10.4">
    <property type="protein sequence ID" value="CE43173"/>
    <property type="gene ID" value="WBGene00008024"/>
</dbReference>
<dbReference type="AlphaFoldDB" id="Q18519"/>
<dbReference type="GeneID" id="183333"/>
<dbReference type="EMBL" id="BX284606">
    <property type="protein sequence ID" value="CAA90333.2"/>
    <property type="molecule type" value="Genomic_DNA"/>
</dbReference>
<feature type="compositionally biased region" description="Polar residues" evidence="1">
    <location>
        <begin position="74"/>
        <end position="98"/>
    </location>
</feature>
<accession>Q18519</accession>
<protein>
    <submittedName>
        <fullName evidence="2">Uncharacterized protein</fullName>
    </submittedName>
</protein>
<dbReference type="HOGENOM" id="CLU_2028795_0_0_1"/>
<dbReference type="Bgee" id="WBGene00008024">
    <property type="expression patterns" value="Expressed in pharyngeal muscle cell (C elegans)"/>
</dbReference>
<feature type="compositionally biased region" description="Low complexity" evidence="1">
    <location>
        <begin position="100"/>
        <end position="109"/>
    </location>
</feature>
<feature type="region of interest" description="Disordered" evidence="1">
    <location>
        <begin position="74"/>
        <end position="122"/>
    </location>
</feature>
<evidence type="ECO:0000313" key="2">
    <source>
        <dbReference type="EMBL" id="CAA90333.2"/>
    </source>
</evidence>
<dbReference type="SMR" id="Q18519"/>
<dbReference type="PaxDb" id="6239-C39B10.4"/>
<dbReference type="CTD" id="183333"/>
<sequence>MSSDQVLDEASLKELVDRNAVLIQEQTEFIQNQTITKYNLASTLEFQKRRLSLYSDTIHLKSGCLSQRKDQIGKEQNTISTMKNSIEARNQRSTDGMQSSGGKSSSELGESSHKKLKVFFHD</sequence>
<dbReference type="AGR" id="WB:WBGene00008024"/>
<dbReference type="KEGG" id="cel:CELE_C39B10.4"/>
<organism evidence="2 3">
    <name type="scientific">Caenorhabditis elegans</name>
    <dbReference type="NCBI Taxonomy" id="6239"/>
    <lineage>
        <taxon>Eukaryota</taxon>
        <taxon>Metazoa</taxon>
        <taxon>Ecdysozoa</taxon>
        <taxon>Nematoda</taxon>
        <taxon>Chromadorea</taxon>
        <taxon>Rhabditida</taxon>
        <taxon>Rhabditina</taxon>
        <taxon>Rhabditomorpha</taxon>
        <taxon>Rhabditoidea</taxon>
        <taxon>Rhabditidae</taxon>
        <taxon>Peloderinae</taxon>
        <taxon>Caenorhabditis</taxon>
    </lineage>
</organism>
<gene>
    <name evidence="2 4" type="ORF">C39B10.4</name>
    <name evidence="2" type="ORF">CELE_C39B10.4</name>
</gene>
<dbReference type="RefSeq" id="NP_509751.2">
    <property type="nucleotide sequence ID" value="NM_077350.2"/>
</dbReference>